<protein>
    <recommendedName>
        <fullName evidence="4">Quinol:cytochrome c oxidoreductase membrane protein</fullName>
    </recommendedName>
</protein>
<sequence length="175" mass="19443">MGEMLAAFADPQSLVRAARTVRERGHRPLDTFTPYRVEDAETVLEPEERPTRIRWAMLIGGFGVAALAYGIEWYSAVIDYPLNSGGRPLHSWPVFLLVPFEVGVFAAALTGLLAFLWGSGLPRLHHPLFEIPGFERASQDRFFLLAAETNAEGDGIALRHLLEEAGALVVFEVRR</sequence>
<dbReference type="EMBL" id="CP001349">
    <property type="protein sequence ID" value="ACL61636.1"/>
    <property type="molecule type" value="Genomic_DNA"/>
</dbReference>
<dbReference type="RefSeq" id="WP_015933201.1">
    <property type="nucleotide sequence ID" value="NC_011894.1"/>
</dbReference>
<dbReference type="Proteomes" id="UP000008207">
    <property type="component" value="Chromosome"/>
</dbReference>
<reference evidence="2 3" key="1">
    <citation type="submission" date="2009-01" db="EMBL/GenBank/DDBJ databases">
        <title>Complete sequence of chromosome of Methylobacterium nodulans ORS 2060.</title>
        <authorList>
            <consortium name="US DOE Joint Genome Institute"/>
            <person name="Lucas S."/>
            <person name="Copeland A."/>
            <person name="Lapidus A."/>
            <person name="Glavina del Rio T."/>
            <person name="Dalin E."/>
            <person name="Tice H."/>
            <person name="Bruce D."/>
            <person name="Goodwin L."/>
            <person name="Pitluck S."/>
            <person name="Sims D."/>
            <person name="Brettin T."/>
            <person name="Detter J.C."/>
            <person name="Han C."/>
            <person name="Larimer F."/>
            <person name="Land M."/>
            <person name="Hauser L."/>
            <person name="Kyrpides N."/>
            <person name="Ivanova N."/>
            <person name="Marx C.J."/>
            <person name="Richardson P."/>
        </authorList>
    </citation>
    <scope>NUCLEOTIDE SEQUENCE [LARGE SCALE GENOMIC DNA]</scope>
    <source>
        <strain evidence="3">LMG 21967 / CNCM I-2342 / ORS 2060</strain>
    </source>
</reference>
<organism evidence="2 3">
    <name type="scientific">Methylobacterium nodulans (strain LMG 21967 / CNCM I-2342 / ORS 2060)</name>
    <dbReference type="NCBI Taxonomy" id="460265"/>
    <lineage>
        <taxon>Bacteria</taxon>
        <taxon>Pseudomonadati</taxon>
        <taxon>Pseudomonadota</taxon>
        <taxon>Alphaproteobacteria</taxon>
        <taxon>Hyphomicrobiales</taxon>
        <taxon>Methylobacteriaceae</taxon>
        <taxon>Methylobacterium</taxon>
    </lineage>
</organism>
<evidence type="ECO:0000313" key="2">
    <source>
        <dbReference type="EMBL" id="ACL61636.1"/>
    </source>
</evidence>
<accession>B8IHH3</accession>
<keyword evidence="1" id="KW-0812">Transmembrane</keyword>
<keyword evidence="1" id="KW-0472">Membrane</keyword>
<dbReference type="InterPro" id="IPR021776">
    <property type="entry name" value="ActD"/>
</dbReference>
<evidence type="ECO:0008006" key="4">
    <source>
        <dbReference type="Google" id="ProtNLM"/>
    </source>
</evidence>
<dbReference type="STRING" id="460265.Mnod_6891"/>
<dbReference type="PANTHER" id="PTHR40394:SF2">
    <property type="entry name" value="QUINOL:CYTOCHROME C OXIDOREDUCTASE MEMBRANE PROTEIN"/>
    <property type="match status" value="1"/>
</dbReference>
<dbReference type="HOGENOM" id="CLU_094965_0_0_5"/>
<dbReference type="OrthoDB" id="9792475at2"/>
<keyword evidence="3" id="KW-1185">Reference proteome</keyword>
<dbReference type="KEGG" id="mno:Mnod_6891"/>
<dbReference type="Pfam" id="PF11821">
    <property type="entry name" value="ActD"/>
    <property type="match status" value="1"/>
</dbReference>
<feature type="transmembrane region" description="Helical" evidence="1">
    <location>
        <begin position="94"/>
        <end position="117"/>
    </location>
</feature>
<keyword evidence="1" id="KW-1133">Transmembrane helix</keyword>
<proteinExistence type="predicted"/>
<dbReference type="PANTHER" id="PTHR40394">
    <property type="entry name" value="LIPOPROTEIN-RELATED"/>
    <property type="match status" value="1"/>
</dbReference>
<gene>
    <name evidence="2" type="ordered locus">Mnod_6891</name>
</gene>
<evidence type="ECO:0000256" key="1">
    <source>
        <dbReference type="SAM" id="Phobius"/>
    </source>
</evidence>
<evidence type="ECO:0000313" key="3">
    <source>
        <dbReference type="Proteomes" id="UP000008207"/>
    </source>
</evidence>
<dbReference type="eggNOG" id="COG2010">
    <property type="taxonomic scope" value="Bacteria"/>
</dbReference>
<name>B8IHH3_METNO</name>
<dbReference type="AlphaFoldDB" id="B8IHH3"/>
<feature type="transmembrane region" description="Helical" evidence="1">
    <location>
        <begin position="55"/>
        <end position="74"/>
    </location>
</feature>